<dbReference type="CDD" id="cd06150">
    <property type="entry name" value="YjgF_YER057c_UK114_like_2"/>
    <property type="match status" value="1"/>
</dbReference>
<gene>
    <name evidence="1" type="ORF">LCGC14_0666180</name>
</gene>
<comment type="caution">
    <text evidence="1">The sequence shown here is derived from an EMBL/GenBank/DDBJ whole genome shotgun (WGS) entry which is preliminary data.</text>
</comment>
<dbReference type="InterPro" id="IPR035959">
    <property type="entry name" value="RutC-like_sf"/>
</dbReference>
<protein>
    <submittedName>
        <fullName evidence="1">Uncharacterized protein</fullName>
    </submittedName>
</protein>
<proteinExistence type="predicted"/>
<dbReference type="PANTHER" id="PTHR47328:SF1">
    <property type="entry name" value="RUTC FAMILY PROTEIN YOAB"/>
    <property type="match status" value="1"/>
</dbReference>
<organism evidence="1">
    <name type="scientific">marine sediment metagenome</name>
    <dbReference type="NCBI Taxonomy" id="412755"/>
    <lineage>
        <taxon>unclassified sequences</taxon>
        <taxon>metagenomes</taxon>
        <taxon>ecological metagenomes</taxon>
    </lineage>
</organism>
<reference evidence="1" key="1">
    <citation type="journal article" date="2015" name="Nature">
        <title>Complex archaea that bridge the gap between prokaryotes and eukaryotes.</title>
        <authorList>
            <person name="Spang A."/>
            <person name="Saw J.H."/>
            <person name="Jorgensen S.L."/>
            <person name="Zaremba-Niedzwiedzka K."/>
            <person name="Martijn J."/>
            <person name="Lind A.E."/>
            <person name="van Eijk R."/>
            <person name="Schleper C."/>
            <person name="Guy L."/>
            <person name="Ettema T.J."/>
        </authorList>
    </citation>
    <scope>NUCLEOTIDE SEQUENCE</scope>
</reference>
<sequence length="114" mass="12222">MSITRLHSGPRMSQVVIHNNTVYLAGQVGTAGADVATQTQDCLDAVDRLLAEAGSDKSKLLQVIIWLADMADFQEMNAVYDAWVDPANPAARACGEAKLATPDYKVEFIVTAAI</sequence>
<accession>A0A0F9QS69</accession>
<evidence type="ECO:0000313" key="1">
    <source>
        <dbReference type="EMBL" id="KKN47115.1"/>
    </source>
</evidence>
<name>A0A0F9QS69_9ZZZZ</name>
<dbReference type="EMBL" id="LAZR01001294">
    <property type="protein sequence ID" value="KKN47115.1"/>
    <property type="molecule type" value="Genomic_DNA"/>
</dbReference>
<dbReference type="SUPFAM" id="SSF55298">
    <property type="entry name" value="YjgF-like"/>
    <property type="match status" value="1"/>
</dbReference>
<dbReference type="AlphaFoldDB" id="A0A0F9QS69"/>
<dbReference type="Gene3D" id="3.30.1330.40">
    <property type="entry name" value="RutC-like"/>
    <property type="match status" value="1"/>
</dbReference>
<dbReference type="InterPro" id="IPR035709">
    <property type="entry name" value="YoaB-like"/>
</dbReference>
<dbReference type="InterPro" id="IPR006175">
    <property type="entry name" value="YjgF/YER057c/UK114"/>
</dbReference>
<dbReference type="Pfam" id="PF01042">
    <property type="entry name" value="Ribonuc_L-PSP"/>
    <property type="match status" value="1"/>
</dbReference>
<dbReference type="PANTHER" id="PTHR47328">
    <property type="match status" value="1"/>
</dbReference>